<protein>
    <submittedName>
        <fullName evidence="1">Uncharacterized protein</fullName>
    </submittedName>
</protein>
<dbReference type="KEGG" id="atx:GCD22_01073"/>
<evidence type="ECO:0000313" key="1">
    <source>
        <dbReference type="EMBL" id="QFX95488.1"/>
    </source>
</evidence>
<gene>
    <name evidence="1" type="ORF">GCD22_01073</name>
</gene>
<dbReference type="AlphaFoldDB" id="A0A5P9XNX4"/>
<dbReference type="Proteomes" id="UP000363590">
    <property type="component" value="Chromosome"/>
</dbReference>
<name>A0A5P9XNX4_ACITH</name>
<organism evidence="1 2">
    <name type="scientific">Acidithiobacillus thiooxidans ATCC 19377</name>
    <dbReference type="NCBI Taxonomy" id="637390"/>
    <lineage>
        <taxon>Bacteria</taxon>
        <taxon>Pseudomonadati</taxon>
        <taxon>Pseudomonadota</taxon>
        <taxon>Acidithiobacillia</taxon>
        <taxon>Acidithiobacillales</taxon>
        <taxon>Acidithiobacillaceae</taxon>
        <taxon>Acidithiobacillus</taxon>
    </lineage>
</organism>
<dbReference type="EMBL" id="CP045571">
    <property type="protein sequence ID" value="QFX95488.1"/>
    <property type="molecule type" value="Genomic_DNA"/>
</dbReference>
<reference evidence="1 2" key="1">
    <citation type="submission" date="2019-10" db="EMBL/GenBank/DDBJ databases">
        <authorList>
            <person name="Wang R."/>
        </authorList>
    </citation>
    <scope>NUCLEOTIDE SEQUENCE [LARGE SCALE GENOMIC DNA]</scope>
    <source>
        <strain evidence="1 2">ATCC 19377</strain>
    </source>
</reference>
<evidence type="ECO:0000313" key="2">
    <source>
        <dbReference type="Proteomes" id="UP000363590"/>
    </source>
</evidence>
<proteinExistence type="predicted"/>
<sequence length="62" mass="7557">MFTNEHKEKYFKFIKTYFWYCLLAELSPMKPWLGKYLYAYISMANLCCAFHNYFNKSCSEQA</sequence>
<accession>A0A5P9XNX4</accession>